<dbReference type="PROSITE" id="PS51354">
    <property type="entry name" value="GLUTAREDOXIN_2"/>
    <property type="match status" value="1"/>
</dbReference>
<dbReference type="AlphaFoldDB" id="A0A7S3VUU4"/>
<evidence type="ECO:0000256" key="2">
    <source>
        <dbReference type="ARBA" id="ARBA00022448"/>
    </source>
</evidence>
<keyword evidence="4" id="KW-1015">Disulfide bond</keyword>
<dbReference type="SUPFAM" id="SSF52833">
    <property type="entry name" value="Thioredoxin-like"/>
    <property type="match status" value="1"/>
</dbReference>
<dbReference type="PROSITE" id="PS00195">
    <property type="entry name" value="GLUTAREDOXIN_1"/>
    <property type="match status" value="1"/>
</dbReference>
<proteinExistence type="inferred from homology"/>
<evidence type="ECO:0000256" key="1">
    <source>
        <dbReference type="ARBA" id="ARBA00007190"/>
    </source>
</evidence>
<evidence type="ECO:0000313" key="7">
    <source>
        <dbReference type="EMBL" id="CAE0507049.1"/>
    </source>
</evidence>
<feature type="domain" description="Glutaredoxin" evidence="6">
    <location>
        <begin position="16"/>
        <end position="78"/>
    </location>
</feature>
<dbReference type="InterPro" id="IPR002109">
    <property type="entry name" value="Glutaredoxin"/>
</dbReference>
<evidence type="ECO:0000256" key="5">
    <source>
        <dbReference type="ARBA" id="ARBA00023284"/>
    </source>
</evidence>
<dbReference type="InterPro" id="IPR014025">
    <property type="entry name" value="Glutaredoxin_subgr"/>
</dbReference>
<comment type="similarity">
    <text evidence="1">Belongs to the glutaredoxin family. CPYC subfamily.</text>
</comment>
<keyword evidence="5" id="KW-0676">Redox-active center</keyword>
<reference evidence="7" key="1">
    <citation type="submission" date="2021-01" db="EMBL/GenBank/DDBJ databases">
        <authorList>
            <person name="Corre E."/>
            <person name="Pelletier E."/>
            <person name="Niang G."/>
            <person name="Scheremetjew M."/>
            <person name="Finn R."/>
            <person name="Kale V."/>
            <person name="Holt S."/>
            <person name="Cochrane G."/>
            <person name="Meng A."/>
            <person name="Brown T."/>
            <person name="Cohen L."/>
        </authorList>
    </citation>
    <scope>NUCLEOTIDE SEQUENCE</scope>
    <source>
        <strain evidence="7">CCMP1320</strain>
    </source>
</reference>
<dbReference type="CDD" id="cd03419">
    <property type="entry name" value="GRX_GRXh_1_2_like"/>
    <property type="match status" value="1"/>
</dbReference>
<accession>A0A7S3VUU4</accession>
<keyword evidence="2" id="KW-0813">Transport</keyword>
<dbReference type="Pfam" id="PF00462">
    <property type="entry name" value="Glutaredoxin"/>
    <property type="match status" value="1"/>
</dbReference>
<dbReference type="GO" id="GO:0034599">
    <property type="term" value="P:cellular response to oxidative stress"/>
    <property type="evidence" value="ECO:0007669"/>
    <property type="project" value="TreeGrafter"/>
</dbReference>
<evidence type="ECO:0000256" key="3">
    <source>
        <dbReference type="ARBA" id="ARBA00022982"/>
    </source>
</evidence>
<dbReference type="InterPro" id="IPR011767">
    <property type="entry name" value="GLR_AS"/>
</dbReference>
<dbReference type="GO" id="GO:0005737">
    <property type="term" value="C:cytoplasm"/>
    <property type="evidence" value="ECO:0007669"/>
    <property type="project" value="TreeGrafter"/>
</dbReference>
<dbReference type="NCBIfam" id="TIGR02180">
    <property type="entry name" value="GRX_euk"/>
    <property type="match status" value="1"/>
</dbReference>
<keyword evidence="3" id="KW-0249">Electron transport</keyword>
<dbReference type="PRINTS" id="PR00160">
    <property type="entry name" value="GLUTAREDOXIN"/>
</dbReference>
<dbReference type="InterPro" id="IPR011899">
    <property type="entry name" value="Glutaredoxin_euk/vir"/>
</dbReference>
<dbReference type="Gene3D" id="3.40.30.10">
    <property type="entry name" value="Glutaredoxin"/>
    <property type="match status" value="1"/>
</dbReference>
<dbReference type="InterPro" id="IPR036249">
    <property type="entry name" value="Thioredoxin-like_sf"/>
</dbReference>
<sequence length="102" mass="10929">MAAKQFVEKAIADNKVVVFSKTYCPFCTKAKNALKQFLKEFTCIEIENRPDCNEIQDALAEITGGRSVPRVFIGGKFIGGGDDTAAKAASGELKTLLAAQGL</sequence>
<organism evidence="7">
    <name type="scientific">Dunaliella tertiolecta</name>
    <name type="common">Green alga</name>
    <dbReference type="NCBI Taxonomy" id="3047"/>
    <lineage>
        <taxon>Eukaryota</taxon>
        <taxon>Viridiplantae</taxon>
        <taxon>Chlorophyta</taxon>
        <taxon>core chlorophytes</taxon>
        <taxon>Chlorophyceae</taxon>
        <taxon>CS clade</taxon>
        <taxon>Chlamydomonadales</taxon>
        <taxon>Dunaliellaceae</taxon>
        <taxon>Dunaliella</taxon>
    </lineage>
</organism>
<dbReference type="PANTHER" id="PTHR45694">
    <property type="entry name" value="GLUTAREDOXIN 2"/>
    <property type="match status" value="1"/>
</dbReference>
<evidence type="ECO:0000256" key="4">
    <source>
        <dbReference type="ARBA" id="ARBA00023157"/>
    </source>
</evidence>
<protein>
    <recommendedName>
        <fullName evidence="6">Glutaredoxin domain-containing protein</fullName>
    </recommendedName>
</protein>
<dbReference type="GO" id="GO:0015038">
    <property type="term" value="F:glutathione disulfide oxidoreductase activity"/>
    <property type="evidence" value="ECO:0007669"/>
    <property type="project" value="TreeGrafter"/>
</dbReference>
<dbReference type="EMBL" id="HBIP01036499">
    <property type="protein sequence ID" value="CAE0507049.1"/>
    <property type="molecule type" value="Transcribed_RNA"/>
</dbReference>
<evidence type="ECO:0000259" key="6">
    <source>
        <dbReference type="Pfam" id="PF00462"/>
    </source>
</evidence>
<dbReference type="PANTHER" id="PTHR45694:SF5">
    <property type="entry name" value="GLUTAREDOXIN 2"/>
    <property type="match status" value="1"/>
</dbReference>
<name>A0A7S3VUU4_DUNTE</name>
<dbReference type="FunFam" id="3.40.30.10:FF:000026">
    <property type="entry name" value="Glutaredoxin 2"/>
    <property type="match status" value="1"/>
</dbReference>
<gene>
    <name evidence="7" type="ORF">DTER00134_LOCUS22125</name>
</gene>